<dbReference type="InterPro" id="IPR000835">
    <property type="entry name" value="HTH_MarR-typ"/>
</dbReference>
<dbReference type="EMBL" id="CADIKM010000003">
    <property type="protein sequence ID" value="CAB3779544.1"/>
    <property type="molecule type" value="Genomic_DNA"/>
</dbReference>
<proteinExistence type="predicted"/>
<reference evidence="2 3" key="1">
    <citation type="submission" date="2020-04" db="EMBL/GenBank/DDBJ databases">
        <authorList>
            <person name="De Canck E."/>
        </authorList>
    </citation>
    <scope>NUCLEOTIDE SEQUENCE [LARGE SCALE GENOMIC DNA]</scope>
    <source>
        <strain evidence="2 3">LMG 28138</strain>
    </source>
</reference>
<protein>
    <recommendedName>
        <fullName evidence="1">HTH marR-type domain-containing protein</fullName>
    </recommendedName>
</protein>
<dbReference type="InterPro" id="IPR036390">
    <property type="entry name" value="WH_DNA-bd_sf"/>
</dbReference>
<evidence type="ECO:0000313" key="3">
    <source>
        <dbReference type="Proteomes" id="UP000494115"/>
    </source>
</evidence>
<gene>
    <name evidence="2" type="ORF">LMG28138_00842</name>
</gene>
<dbReference type="Proteomes" id="UP000494115">
    <property type="component" value="Unassembled WGS sequence"/>
</dbReference>
<dbReference type="SUPFAM" id="SSF46785">
    <property type="entry name" value="Winged helix' DNA-binding domain"/>
    <property type="match status" value="1"/>
</dbReference>
<dbReference type="GO" id="GO:0006950">
    <property type="term" value="P:response to stress"/>
    <property type="evidence" value="ECO:0007669"/>
    <property type="project" value="TreeGrafter"/>
</dbReference>
<evidence type="ECO:0000313" key="2">
    <source>
        <dbReference type="EMBL" id="CAB3779544.1"/>
    </source>
</evidence>
<dbReference type="SMART" id="SM00347">
    <property type="entry name" value="HTH_MARR"/>
    <property type="match status" value="1"/>
</dbReference>
<keyword evidence="3" id="KW-1185">Reference proteome</keyword>
<dbReference type="PRINTS" id="PR00598">
    <property type="entry name" value="HTHMARR"/>
</dbReference>
<feature type="domain" description="HTH marR-type" evidence="1">
    <location>
        <begin position="4"/>
        <end position="137"/>
    </location>
</feature>
<dbReference type="PROSITE" id="PS50995">
    <property type="entry name" value="HTH_MARR_2"/>
    <property type="match status" value="1"/>
</dbReference>
<evidence type="ECO:0000259" key="1">
    <source>
        <dbReference type="PROSITE" id="PS50995"/>
    </source>
</evidence>
<organism evidence="2 3">
    <name type="scientific">Pararobbsia alpina</name>
    <dbReference type="NCBI Taxonomy" id="621374"/>
    <lineage>
        <taxon>Bacteria</taxon>
        <taxon>Pseudomonadati</taxon>
        <taxon>Pseudomonadota</taxon>
        <taxon>Betaproteobacteria</taxon>
        <taxon>Burkholderiales</taxon>
        <taxon>Burkholderiaceae</taxon>
        <taxon>Pararobbsia</taxon>
    </lineage>
</organism>
<sequence length="156" mass="17485">MLNDRERIALIQQFGRTYRAFMSAFEGRVGQPLPRWRVLIALYDHGGTRSQRQLVEYCRIDPGALTRQVKALEALNWVERRSDERDNRVTNVTLTDVGRGVIEAGLPQRDAFLAESMIKLDDETLLALSRGLALFEAGVSESVANQAALDVADPVE</sequence>
<dbReference type="GO" id="GO:0003700">
    <property type="term" value="F:DNA-binding transcription factor activity"/>
    <property type="evidence" value="ECO:0007669"/>
    <property type="project" value="InterPro"/>
</dbReference>
<dbReference type="AlphaFoldDB" id="A0A6S7AW61"/>
<accession>A0A6S7AW61</accession>
<name>A0A6S7AW61_9BURK</name>
<dbReference type="Pfam" id="PF12802">
    <property type="entry name" value="MarR_2"/>
    <property type="match status" value="1"/>
</dbReference>
<dbReference type="InterPro" id="IPR036388">
    <property type="entry name" value="WH-like_DNA-bd_sf"/>
</dbReference>
<dbReference type="PANTHER" id="PTHR33164:SF43">
    <property type="entry name" value="HTH-TYPE TRANSCRIPTIONAL REPRESSOR YETL"/>
    <property type="match status" value="1"/>
</dbReference>
<dbReference type="InterPro" id="IPR039422">
    <property type="entry name" value="MarR/SlyA-like"/>
</dbReference>
<dbReference type="Gene3D" id="1.10.10.10">
    <property type="entry name" value="Winged helix-like DNA-binding domain superfamily/Winged helix DNA-binding domain"/>
    <property type="match status" value="1"/>
</dbReference>
<dbReference type="PANTHER" id="PTHR33164">
    <property type="entry name" value="TRANSCRIPTIONAL REGULATOR, MARR FAMILY"/>
    <property type="match status" value="1"/>
</dbReference>